<organism evidence="2 3">
    <name type="scientific">Clavelina lepadiformis</name>
    <name type="common">Light-bulb sea squirt</name>
    <name type="synonym">Ascidia lepadiformis</name>
    <dbReference type="NCBI Taxonomy" id="159417"/>
    <lineage>
        <taxon>Eukaryota</taxon>
        <taxon>Metazoa</taxon>
        <taxon>Chordata</taxon>
        <taxon>Tunicata</taxon>
        <taxon>Ascidiacea</taxon>
        <taxon>Aplousobranchia</taxon>
        <taxon>Clavelinidae</taxon>
        <taxon>Clavelina</taxon>
    </lineage>
</organism>
<evidence type="ECO:0000256" key="1">
    <source>
        <dbReference type="SAM" id="Phobius"/>
    </source>
</evidence>
<keyword evidence="1" id="KW-1133">Transmembrane helix</keyword>
<accession>A0ABP0FW32</accession>
<comment type="caution">
    <text evidence="2">The sequence shown here is derived from an EMBL/GenBank/DDBJ whole genome shotgun (WGS) entry which is preliminary data.</text>
</comment>
<keyword evidence="3" id="KW-1185">Reference proteome</keyword>
<dbReference type="InterPro" id="IPR016186">
    <property type="entry name" value="C-type_lectin-like/link_sf"/>
</dbReference>
<dbReference type="Proteomes" id="UP001642483">
    <property type="component" value="Unassembled WGS sequence"/>
</dbReference>
<keyword evidence="1" id="KW-0472">Membrane</keyword>
<feature type="transmembrane region" description="Helical" evidence="1">
    <location>
        <begin position="75"/>
        <end position="99"/>
    </location>
</feature>
<proteinExistence type="predicted"/>
<evidence type="ECO:0000313" key="3">
    <source>
        <dbReference type="Proteomes" id="UP001642483"/>
    </source>
</evidence>
<evidence type="ECO:0008006" key="4">
    <source>
        <dbReference type="Google" id="ProtNLM"/>
    </source>
</evidence>
<dbReference type="Gene3D" id="3.10.100.10">
    <property type="entry name" value="Mannose-Binding Protein A, subunit A"/>
    <property type="match status" value="1"/>
</dbReference>
<sequence length="213" mass="23682">MASQQGHWITNRHLYENPNEYDDVINVNPNVVERIQSSSTTSQHKLPGRGVHVSVFVNYALSYCTVNSKMDTWKFVSGLALLMSFISVGVACAALLVVTKSLEQPDFLRQGNKDKNWESMQKANNKSGCSRGFIFNNTCIFLPPLEVLANYSQAANVCALADAELVKITNEKMFEAVCDGILKMRLEKSNVSSGQNTEYWIGNTFDVRASPSD</sequence>
<gene>
    <name evidence="2" type="ORF">CVLEPA_LOCUS13545</name>
</gene>
<protein>
    <recommendedName>
        <fullName evidence="4">C-type lectin domain-containing protein</fullName>
    </recommendedName>
</protein>
<evidence type="ECO:0000313" key="2">
    <source>
        <dbReference type="EMBL" id="CAK8682756.1"/>
    </source>
</evidence>
<keyword evidence="1" id="KW-0812">Transmembrane</keyword>
<dbReference type="InterPro" id="IPR016187">
    <property type="entry name" value="CTDL_fold"/>
</dbReference>
<reference evidence="2 3" key="1">
    <citation type="submission" date="2024-02" db="EMBL/GenBank/DDBJ databases">
        <authorList>
            <person name="Daric V."/>
            <person name="Darras S."/>
        </authorList>
    </citation>
    <scope>NUCLEOTIDE SEQUENCE [LARGE SCALE GENOMIC DNA]</scope>
</reference>
<dbReference type="EMBL" id="CAWYQH010000096">
    <property type="protein sequence ID" value="CAK8682756.1"/>
    <property type="molecule type" value="Genomic_DNA"/>
</dbReference>
<dbReference type="SUPFAM" id="SSF56436">
    <property type="entry name" value="C-type lectin-like"/>
    <property type="match status" value="1"/>
</dbReference>
<name>A0ABP0FW32_CLALP</name>